<protein>
    <submittedName>
        <fullName evidence="4">Dehydrogenase</fullName>
    </submittedName>
</protein>
<organism evidence="4 5">
    <name type="scientific">Oligosphaera ethanolica</name>
    <dbReference type="NCBI Taxonomy" id="760260"/>
    <lineage>
        <taxon>Bacteria</taxon>
        <taxon>Pseudomonadati</taxon>
        <taxon>Lentisphaerota</taxon>
        <taxon>Oligosphaeria</taxon>
        <taxon>Oligosphaerales</taxon>
        <taxon>Oligosphaeraceae</taxon>
        <taxon>Oligosphaera</taxon>
    </lineage>
</organism>
<dbReference type="PANTHER" id="PTHR43818:SF11">
    <property type="entry name" value="BCDNA.GH03377"/>
    <property type="match status" value="1"/>
</dbReference>
<dbReference type="InterPro" id="IPR000683">
    <property type="entry name" value="Gfo/Idh/MocA-like_OxRdtase_N"/>
</dbReference>
<dbReference type="InterPro" id="IPR036291">
    <property type="entry name" value="NAD(P)-bd_dom_sf"/>
</dbReference>
<gene>
    <name evidence="4" type="ORF">J3R75_001649</name>
</gene>
<dbReference type="InterPro" id="IPR055170">
    <property type="entry name" value="GFO_IDH_MocA-like_dom"/>
</dbReference>
<dbReference type="InterPro" id="IPR050463">
    <property type="entry name" value="Gfo/Idh/MocA_oxidrdct_glycsds"/>
</dbReference>
<evidence type="ECO:0000259" key="3">
    <source>
        <dbReference type="Pfam" id="PF22725"/>
    </source>
</evidence>
<dbReference type="GO" id="GO:0000166">
    <property type="term" value="F:nucleotide binding"/>
    <property type="evidence" value="ECO:0007669"/>
    <property type="project" value="InterPro"/>
</dbReference>
<dbReference type="EMBL" id="JAUSVL010000001">
    <property type="protein sequence ID" value="MDQ0289542.1"/>
    <property type="molecule type" value="Genomic_DNA"/>
</dbReference>
<evidence type="ECO:0000313" key="4">
    <source>
        <dbReference type="EMBL" id="MDQ0289542.1"/>
    </source>
</evidence>
<name>A0AAE4APL5_9BACT</name>
<dbReference type="Gene3D" id="3.40.50.720">
    <property type="entry name" value="NAD(P)-binding Rossmann-like Domain"/>
    <property type="match status" value="1"/>
</dbReference>
<keyword evidence="5" id="KW-1185">Reference proteome</keyword>
<dbReference type="Pfam" id="PF22725">
    <property type="entry name" value="GFO_IDH_MocA_C3"/>
    <property type="match status" value="1"/>
</dbReference>
<dbReference type="GO" id="GO:0016491">
    <property type="term" value="F:oxidoreductase activity"/>
    <property type="evidence" value="ECO:0007669"/>
    <property type="project" value="UniProtKB-KW"/>
</dbReference>
<reference evidence="4" key="1">
    <citation type="submission" date="2023-07" db="EMBL/GenBank/DDBJ databases">
        <title>Genomic Encyclopedia of Type Strains, Phase IV (KMG-IV): sequencing the most valuable type-strain genomes for metagenomic binning, comparative biology and taxonomic classification.</title>
        <authorList>
            <person name="Goeker M."/>
        </authorList>
    </citation>
    <scope>NUCLEOTIDE SEQUENCE</scope>
    <source>
        <strain evidence="4">DSM 24202</strain>
    </source>
</reference>
<dbReference type="SUPFAM" id="SSF55347">
    <property type="entry name" value="Glyceraldehyde-3-phosphate dehydrogenase-like, C-terminal domain"/>
    <property type="match status" value="1"/>
</dbReference>
<dbReference type="Proteomes" id="UP001238163">
    <property type="component" value="Unassembled WGS sequence"/>
</dbReference>
<evidence type="ECO:0000256" key="1">
    <source>
        <dbReference type="ARBA" id="ARBA00023002"/>
    </source>
</evidence>
<feature type="domain" description="Gfo/Idh/MocA-like oxidoreductase N-terminal" evidence="2">
    <location>
        <begin position="4"/>
        <end position="117"/>
    </location>
</feature>
<evidence type="ECO:0000313" key="5">
    <source>
        <dbReference type="Proteomes" id="UP001238163"/>
    </source>
</evidence>
<feature type="domain" description="GFO/IDH/MocA-like oxidoreductase" evidence="3">
    <location>
        <begin position="128"/>
        <end position="262"/>
    </location>
</feature>
<proteinExistence type="predicted"/>
<dbReference type="PANTHER" id="PTHR43818">
    <property type="entry name" value="BCDNA.GH03377"/>
    <property type="match status" value="1"/>
</dbReference>
<dbReference type="AlphaFoldDB" id="A0AAE4APL5"/>
<dbReference type="Pfam" id="PF01408">
    <property type="entry name" value="GFO_IDH_MocA"/>
    <property type="match status" value="1"/>
</dbReference>
<dbReference type="RefSeq" id="WP_307260983.1">
    <property type="nucleotide sequence ID" value="NZ_JAUSVL010000001.1"/>
</dbReference>
<accession>A0AAE4APL5</accession>
<keyword evidence="1" id="KW-0560">Oxidoreductase</keyword>
<comment type="caution">
    <text evidence="4">The sequence shown here is derived from an EMBL/GenBank/DDBJ whole genome shotgun (WGS) entry which is preliminary data.</text>
</comment>
<dbReference type="SUPFAM" id="SSF51735">
    <property type="entry name" value="NAD(P)-binding Rossmann-fold domains"/>
    <property type="match status" value="1"/>
</dbReference>
<dbReference type="Gene3D" id="3.30.360.10">
    <property type="entry name" value="Dihydrodipicolinate Reductase, domain 2"/>
    <property type="match status" value="1"/>
</dbReference>
<sequence>MTMKAGIIGCGVISGAYLRNGATFSSVKIVAGSDILPEASRGRAAEFGIKDMTVQEMLADPEIGIILNLTTPQAHVEVNLQALEANKHVYCEKPFGLDRQGGLEVIKLAKAKGLRVGCAPDTFLGGGHQTCRNVLDSGLIGKVISGTAFMMCHGHESWHIAPAFYYLKGGGPLFDMGPYYLTALVQMLGPVKKVTAFSTRSTNLREGLKVNVGKTFPVEIDTHISAVLTFQSGAIITLVTSFDVWKHSNFRDIELHGTEGSMHVPDPNTFSGDGRFFKAGLSADWAPIDNPFIYNENMRSIGLADMAQAIETKRPHRCSGELAFHVLDVMCAICESAASDQAVAIQSTCARPAPLPIGLSKGQLD</sequence>
<evidence type="ECO:0000259" key="2">
    <source>
        <dbReference type="Pfam" id="PF01408"/>
    </source>
</evidence>